<dbReference type="PANTHER" id="PTHR11773:SF1">
    <property type="entry name" value="GLYCINE DEHYDROGENASE (DECARBOXYLATING), MITOCHONDRIAL"/>
    <property type="match status" value="1"/>
</dbReference>
<dbReference type="EMBL" id="JAEAOA010000469">
    <property type="protein sequence ID" value="KAK3608806.1"/>
    <property type="molecule type" value="Genomic_DNA"/>
</dbReference>
<sequence length="460" mass="51095">METANASLLDEATAAAEAMTMAYRLVNRRQSNLRKKVFVSGKLYPVNKALLESRAEPLEIEIVEGDLRRTEPTDEYCCTVGDYGVNVRCIPWAEWVASYRRTDSQPYTSSGKCTEICRDKPLNEYYFDTLTLQSDHGAVRLRALEKHYNLRYNPDGTISVSLDETTSDIDLNTLLYVLTGKSVNLPEANTAVNIPCTRQSAYMTHPVFSLYHSETDMMRYIKSLENKDLSLTMSMIPLGSCTMKLNPASAMLPLLHPNLTEIHPFAPREQALGYAEMIESLEKYLAEITGFDAVSLQPNSGAQGEYAGLKAVRDYHLANGDMRRNIAVIPESAHGTNPASASMCGMEIVTVKTQSNGNIDIADLQSKLRQHAETVAVLMVTYPSTYGVFEPEIKRVCDLVHQYGGQVYMDGRKHECAGRVDLAGTDWGGCLPSQSAQNIQYPRTAGADRVSVRYVSKHIC</sequence>
<evidence type="ECO:0000259" key="5">
    <source>
        <dbReference type="Pfam" id="PF02347"/>
    </source>
</evidence>
<dbReference type="GO" id="GO:0019464">
    <property type="term" value="P:glycine decarboxylation via glycine cleavage system"/>
    <property type="evidence" value="ECO:0007669"/>
    <property type="project" value="TreeGrafter"/>
</dbReference>
<name>A0AAE0WBS5_9BIVA</name>
<gene>
    <name evidence="6" type="ORF">CHS0354_006847</name>
</gene>
<dbReference type="GO" id="GO:0004375">
    <property type="term" value="F:glycine dehydrogenase (decarboxylating) activity"/>
    <property type="evidence" value="ECO:0007669"/>
    <property type="project" value="InterPro"/>
</dbReference>
<dbReference type="SUPFAM" id="SSF53383">
    <property type="entry name" value="PLP-dependent transferases"/>
    <property type="match status" value="2"/>
</dbReference>
<protein>
    <recommendedName>
        <fullName evidence="8">Glycine dehydrogenase (aminomethyl-transferring)</fullName>
    </recommendedName>
</protein>
<reference evidence="6" key="1">
    <citation type="journal article" date="2021" name="Genome Biol. Evol.">
        <title>A High-Quality Reference Genome for a Parasitic Bivalve with Doubly Uniparental Inheritance (Bivalvia: Unionida).</title>
        <authorList>
            <person name="Smith C.H."/>
        </authorList>
    </citation>
    <scope>NUCLEOTIDE SEQUENCE</scope>
    <source>
        <strain evidence="6">CHS0354</strain>
    </source>
</reference>
<comment type="caution">
    <text evidence="6">The sequence shown here is derived from an EMBL/GenBank/DDBJ whole genome shotgun (WGS) entry which is preliminary data.</text>
</comment>
<dbReference type="InterPro" id="IPR049315">
    <property type="entry name" value="GDC-P_N"/>
</dbReference>
<evidence type="ECO:0000256" key="1">
    <source>
        <dbReference type="ARBA" id="ARBA00001933"/>
    </source>
</evidence>
<dbReference type="GO" id="GO:0005960">
    <property type="term" value="C:glycine cleavage complex"/>
    <property type="evidence" value="ECO:0007669"/>
    <property type="project" value="TreeGrafter"/>
</dbReference>
<dbReference type="Pfam" id="PF01212">
    <property type="entry name" value="Beta_elim_lyase"/>
    <property type="match status" value="1"/>
</dbReference>
<dbReference type="Proteomes" id="UP001195483">
    <property type="component" value="Unassembled WGS sequence"/>
</dbReference>
<evidence type="ECO:0000313" key="7">
    <source>
        <dbReference type="Proteomes" id="UP001195483"/>
    </source>
</evidence>
<dbReference type="AlphaFoldDB" id="A0AAE0WBS5"/>
<reference evidence="6" key="2">
    <citation type="journal article" date="2021" name="Genome Biol. Evol.">
        <title>Developing a high-quality reference genome for a parasitic bivalve with doubly uniparental inheritance (Bivalvia: Unionida).</title>
        <authorList>
            <person name="Smith C.H."/>
        </authorList>
    </citation>
    <scope>NUCLEOTIDE SEQUENCE</scope>
    <source>
        <strain evidence="6">CHS0354</strain>
        <tissue evidence="6">Mantle</tissue>
    </source>
</reference>
<keyword evidence="7" id="KW-1185">Reference proteome</keyword>
<dbReference type="Pfam" id="PF02347">
    <property type="entry name" value="GDC-P"/>
    <property type="match status" value="1"/>
</dbReference>
<evidence type="ECO:0000256" key="3">
    <source>
        <dbReference type="ARBA" id="ARBA00023002"/>
    </source>
</evidence>
<dbReference type="GO" id="GO:0016594">
    <property type="term" value="F:glycine binding"/>
    <property type="evidence" value="ECO:0007669"/>
    <property type="project" value="TreeGrafter"/>
</dbReference>
<evidence type="ECO:0008006" key="8">
    <source>
        <dbReference type="Google" id="ProtNLM"/>
    </source>
</evidence>
<reference evidence="6" key="3">
    <citation type="submission" date="2023-05" db="EMBL/GenBank/DDBJ databases">
        <authorList>
            <person name="Smith C.H."/>
        </authorList>
    </citation>
    <scope>NUCLEOTIDE SEQUENCE</scope>
    <source>
        <strain evidence="6">CHS0354</strain>
        <tissue evidence="6">Mantle</tissue>
    </source>
</reference>
<dbReference type="Gene3D" id="3.40.640.10">
    <property type="entry name" value="Type I PLP-dependent aspartate aminotransferase-like (Major domain)"/>
    <property type="match status" value="2"/>
</dbReference>
<evidence type="ECO:0000256" key="2">
    <source>
        <dbReference type="ARBA" id="ARBA00022898"/>
    </source>
</evidence>
<dbReference type="InterPro" id="IPR015421">
    <property type="entry name" value="PyrdxlP-dep_Trfase_major"/>
</dbReference>
<accession>A0AAE0WBS5</accession>
<dbReference type="PANTHER" id="PTHR11773">
    <property type="entry name" value="GLYCINE DEHYDROGENASE, DECARBOXYLATING"/>
    <property type="match status" value="1"/>
</dbReference>
<feature type="domain" description="Glycine cleavage system P-protein N-terminal" evidence="5">
    <location>
        <begin position="1"/>
        <end position="74"/>
    </location>
</feature>
<evidence type="ECO:0000259" key="4">
    <source>
        <dbReference type="Pfam" id="PF01212"/>
    </source>
</evidence>
<evidence type="ECO:0000313" key="6">
    <source>
        <dbReference type="EMBL" id="KAK3608806.1"/>
    </source>
</evidence>
<dbReference type="GO" id="GO:0030170">
    <property type="term" value="F:pyridoxal phosphate binding"/>
    <property type="evidence" value="ECO:0007669"/>
    <property type="project" value="TreeGrafter"/>
</dbReference>
<dbReference type="InterPro" id="IPR001597">
    <property type="entry name" value="ArAA_b-elim_lyase/Thr_aldolase"/>
</dbReference>
<keyword evidence="2" id="KW-0663">Pyridoxal phosphate</keyword>
<organism evidence="6 7">
    <name type="scientific">Potamilus streckersoni</name>
    <dbReference type="NCBI Taxonomy" id="2493646"/>
    <lineage>
        <taxon>Eukaryota</taxon>
        <taxon>Metazoa</taxon>
        <taxon>Spiralia</taxon>
        <taxon>Lophotrochozoa</taxon>
        <taxon>Mollusca</taxon>
        <taxon>Bivalvia</taxon>
        <taxon>Autobranchia</taxon>
        <taxon>Heteroconchia</taxon>
        <taxon>Palaeoheterodonta</taxon>
        <taxon>Unionida</taxon>
        <taxon>Unionoidea</taxon>
        <taxon>Unionidae</taxon>
        <taxon>Ambleminae</taxon>
        <taxon>Lampsilini</taxon>
        <taxon>Potamilus</taxon>
    </lineage>
</organism>
<feature type="domain" description="Aromatic amino acid beta-eliminating lyase/threonine aldolase" evidence="4">
    <location>
        <begin position="271"/>
        <end position="411"/>
    </location>
</feature>
<dbReference type="GO" id="GO:0016829">
    <property type="term" value="F:lyase activity"/>
    <property type="evidence" value="ECO:0007669"/>
    <property type="project" value="InterPro"/>
</dbReference>
<dbReference type="InterPro" id="IPR015424">
    <property type="entry name" value="PyrdxlP-dep_Trfase"/>
</dbReference>
<comment type="cofactor">
    <cofactor evidence="1">
        <name>pyridoxal 5'-phosphate</name>
        <dbReference type="ChEBI" id="CHEBI:597326"/>
    </cofactor>
</comment>
<keyword evidence="3" id="KW-0560">Oxidoreductase</keyword>
<dbReference type="InterPro" id="IPR020581">
    <property type="entry name" value="GDC_P"/>
</dbReference>
<proteinExistence type="predicted"/>
<dbReference type="GO" id="GO:0005739">
    <property type="term" value="C:mitochondrion"/>
    <property type="evidence" value="ECO:0007669"/>
    <property type="project" value="TreeGrafter"/>
</dbReference>